<dbReference type="Proteomes" id="UP000317881">
    <property type="component" value="Unassembled WGS sequence"/>
</dbReference>
<reference evidence="2 3" key="1">
    <citation type="submission" date="2019-06" db="EMBL/GenBank/DDBJ databases">
        <title>Whole genome shotgun sequence of Streptomyces spinoverrucosus NBRC 14228.</title>
        <authorList>
            <person name="Hosoyama A."/>
            <person name="Uohara A."/>
            <person name="Ohji S."/>
            <person name="Ichikawa N."/>
        </authorList>
    </citation>
    <scope>NUCLEOTIDE SEQUENCE [LARGE SCALE GENOMIC DNA]</scope>
    <source>
        <strain evidence="2 3">NBRC 14228</strain>
    </source>
</reference>
<keyword evidence="2" id="KW-0808">Transferase</keyword>
<comment type="caution">
    <text evidence="2">The sequence shown here is derived from an EMBL/GenBank/DDBJ whole genome shotgun (WGS) entry which is preliminary data.</text>
</comment>
<dbReference type="InterPro" id="IPR016181">
    <property type="entry name" value="Acyl_CoA_acyltransferase"/>
</dbReference>
<sequence>MTTATVRAVSVEVCTDEHAFAELAGEWERLRRACGAATPFQSHAWLNSWWRSYGTPGGLRLVLVRGDGELLAAAPLMRVRRPFPALVPIGGAITDFCDVLLDETAAAQGAPALAEALADLARTALIDFREVRPGGVVERIYDCWPGPRHLVPDSLCLELPAVPMDQLIGRLPSTRARRIRNKISKLGRLGVEWRVVGHDETEGALRRLLLLHRLQWQGRKVAPEHLRPRFLEHLVRSVPAMVRSGDAVVREFVLDGAVVAVALTVLSRRWEGLYLYGVDPQLLERKADVSTMLLRALTEDPVAGGERQVLSLLRGDEPYKHRWHPETVVNQRLLLARRRTAPLLAAAVGEAAARARAKKILRRNATTGSPKSG</sequence>
<organism evidence="2 3">
    <name type="scientific">Streptomyces spinoverrucosus</name>
    <dbReference type="NCBI Taxonomy" id="284043"/>
    <lineage>
        <taxon>Bacteria</taxon>
        <taxon>Bacillati</taxon>
        <taxon>Actinomycetota</taxon>
        <taxon>Actinomycetes</taxon>
        <taxon>Kitasatosporales</taxon>
        <taxon>Streptomycetaceae</taxon>
        <taxon>Streptomyces</taxon>
    </lineage>
</organism>
<dbReference type="Pfam" id="PF13480">
    <property type="entry name" value="Acetyltransf_6"/>
    <property type="match status" value="1"/>
</dbReference>
<accession>A0A4Y3VM65</accession>
<evidence type="ECO:0000313" key="2">
    <source>
        <dbReference type="EMBL" id="GEC07235.1"/>
    </source>
</evidence>
<dbReference type="SUPFAM" id="SSF55729">
    <property type="entry name" value="Acyl-CoA N-acyltransferases (Nat)"/>
    <property type="match status" value="1"/>
</dbReference>
<proteinExistence type="predicted"/>
<dbReference type="EMBL" id="BJND01000037">
    <property type="protein sequence ID" value="GEC07235.1"/>
    <property type="molecule type" value="Genomic_DNA"/>
</dbReference>
<dbReference type="GO" id="GO:0016740">
    <property type="term" value="F:transferase activity"/>
    <property type="evidence" value="ECO:0007669"/>
    <property type="project" value="UniProtKB-KW"/>
</dbReference>
<evidence type="ECO:0000313" key="3">
    <source>
        <dbReference type="Proteomes" id="UP000317881"/>
    </source>
</evidence>
<keyword evidence="3" id="KW-1185">Reference proteome</keyword>
<protein>
    <submittedName>
        <fullName evidence="2">Glycosyl transferase family 1</fullName>
    </submittedName>
</protein>
<gene>
    <name evidence="2" type="ORF">SSP24_48900</name>
</gene>
<dbReference type="InterPro" id="IPR038740">
    <property type="entry name" value="BioF2-like_GNAT_dom"/>
</dbReference>
<feature type="domain" description="BioF2-like acetyltransferase" evidence="1">
    <location>
        <begin position="175"/>
        <end position="321"/>
    </location>
</feature>
<name>A0A4Y3VM65_9ACTN</name>
<dbReference type="AlphaFoldDB" id="A0A4Y3VM65"/>
<evidence type="ECO:0000259" key="1">
    <source>
        <dbReference type="Pfam" id="PF13480"/>
    </source>
</evidence>